<dbReference type="PROSITE" id="PS50987">
    <property type="entry name" value="HTH_ARSR_2"/>
    <property type="match status" value="1"/>
</dbReference>
<dbReference type="InterPro" id="IPR045981">
    <property type="entry name" value="DUF5937"/>
</dbReference>
<dbReference type="CDD" id="cd00090">
    <property type="entry name" value="HTH_ARSR"/>
    <property type="match status" value="1"/>
</dbReference>
<keyword evidence="6" id="KW-1185">Reference proteome</keyword>
<dbReference type="InterPro" id="IPR011991">
    <property type="entry name" value="ArsR-like_HTH"/>
</dbReference>
<dbReference type="EMBL" id="JAZGQK010000021">
    <property type="protein sequence ID" value="MEE6261650.1"/>
    <property type="molecule type" value="Genomic_DNA"/>
</dbReference>
<keyword evidence="1" id="KW-0805">Transcription regulation</keyword>
<sequence>MLRLVFNARDLANIRFGFSPLWEVVASVRVVKDPDAHPMHATWSAQVRQRLTEAALDWRMLSDLVPVPTRSIPGLISPPPAVPSPDLELELRSLSGLEPDRVRSILDEMPHPRPRSLEPLYADPPAGLRRLVDVVRGYWELALAPHWPRMLRLLEDDVLYRAHRLTDGGTRHLFADLNARVRWHDDALYVVNNHFTRAVELAGRGLLLVPSVFVWPRVFARLDPPWQPTLRYPPRGVARLWGRDRLDPPTALAAVLGRTRTMLLAALDAPASTTDLARETGLSAGGVSQHLTALRAAGLVEAYRRGRYVLYARTTVAEALLAGVAAPGHREE</sequence>
<accession>A0ABU7RZ15</accession>
<evidence type="ECO:0000259" key="4">
    <source>
        <dbReference type="PROSITE" id="PS50987"/>
    </source>
</evidence>
<name>A0ABU7RZ15_9ACTN</name>
<dbReference type="InterPro" id="IPR012318">
    <property type="entry name" value="HTH_CRP"/>
</dbReference>
<dbReference type="Pfam" id="PF19361">
    <property type="entry name" value="DUF5937"/>
    <property type="match status" value="1"/>
</dbReference>
<gene>
    <name evidence="5" type="ORF">V1633_24510</name>
</gene>
<dbReference type="InterPro" id="IPR051011">
    <property type="entry name" value="Metal_resp_trans_reg"/>
</dbReference>
<dbReference type="InterPro" id="IPR036388">
    <property type="entry name" value="WH-like_DNA-bd_sf"/>
</dbReference>
<evidence type="ECO:0000256" key="2">
    <source>
        <dbReference type="ARBA" id="ARBA00023125"/>
    </source>
</evidence>
<dbReference type="SUPFAM" id="SSF46785">
    <property type="entry name" value="Winged helix' DNA-binding domain"/>
    <property type="match status" value="1"/>
</dbReference>
<organism evidence="5 6">
    <name type="scientific">Plantactinospora sonchi</name>
    <dbReference type="NCBI Taxonomy" id="1544735"/>
    <lineage>
        <taxon>Bacteria</taxon>
        <taxon>Bacillati</taxon>
        <taxon>Actinomycetota</taxon>
        <taxon>Actinomycetes</taxon>
        <taxon>Micromonosporales</taxon>
        <taxon>Micromonosporaceae</taxon>
        <taxon>Plantactinospora</taxon>
    </lineage>
</organism>
<dbReference type="SMART" id="SM00419">
    <property type="entry name" value="HTH_CRP"/>
    <property type="match status" value="1"/>
</dbReference>
<feature type="domain" description="HTH arsR-type" evidence="4">
    <location>
        <begin position="240"/>
        <end position="332"/>
    </location>
</feature>
<keyword evidence="2" id="KW-0238">DNA-binding</keyword>
<evidence type="ECO:0000313" key="6">
    <source>
        <dbReference type="Proteomes" id="UP001332243"/>
    </source>
</evidence>
<dbReference type="PANTHER" id="PTHR43132">
    <property type="entry name" value="ARSENICAL RESISTANCE OPERON REPRESSOR ARSR-RELATED"/>
    <property type="match status" value="1"/>
</dbReference>
<dbReference type="Gene3D" id="1.10.10.10">
    <property type="entry name" value="Winged helix-like DNA-binding domain superfamily/Winged helix DNA-binding domain"/>
    <property type="match status" value="1"/>
</dbReference>
<evidence type="ECO:0000256" key="3">
    <source>
        <dbReference type="ARBA" id="ARBA00023163"/>
    </source>
</evidence>
<comment type="caution">
    <text evidence="5">The sequence shown here is derived from an EMBL/GenBank/DDBJ whole genome shotgun (WGS) entry which is preliminary data.</text>
</comment>
<reference evidence="5 6" key="1">
    <citation type="submission" date="2024-01" db="EMBL/GenBank/DDBJ databases">
        <title>Genome insights into Plantactinospora sonchi sp. nov.</title>
        <authorList>
            <person name="Wang L."/>
        </authorList>
    </citation>
    <scope>NUCLEOTIDE SEQUENCE [LARGE SCALE GENOMIC DNA]</scope>
    <source>
        <strain evidence="5 6">NEAU-QY2</strain>
    </source>
</reference>
<dbReference type="SMART" id="SM00418">
    <property type="entry name" value="HTH_ARSR"/>
    <property type="match status" value="1"/>
</dbReference>
<evidence type="ECO:0000256" key="1">
    <source>
        <dbReference type="ARBA" id="ARBA00023015"/>
    </source>
</evidence>
<dbReference type="Proteomes" id="UP001332243">
    <property type="component" value="Unassembled WGS sequence"/>
</dbReference>
<dbReference type="PANTHER" id="PTHR43132:SF6">
    <property type="entry name" value="HTH-TYPE TRANSCRIPTIONAL REPRESSOR CZRA"/>
    <property type="match status" value="1"/>
</dbReference>
<dbReference type="RefSeq" id="WP_331216728.1">
    <property type="nucleotide sequence ID" value="NZ_JAZGQK010000021.1"/>
</dbReference>
<dbReference type="InterPro" id="IPR036390">
    <property type="entry name" value="WH_DNA-bd_sf"/>
</dbReference>
<keyword evidence="3" id="KW-0804">Transcription</keyword>
<dbReference type="Pfam" id="PF12840">
    <property type="entry name" value="HTH_20"/>
    <property type="match status" value="1"/>
</dbReference>
<proteinExistence type="predicted"/>
<protein>
    <submittedName>
        <fullName evidence="5">DUF5937 family protein</fullName>
    </submittedName>
</protein>
<evidence type="ECO:0000313" key="5">
    <source>
        <dbReference type="EMBL" id="MEE6261650.1"/>
    </source>
</evidence>
<dbReference type="InterPro" id="IPR001845">
    <property type="entry name" value="HTH_ArsR_DNA-bd_dom"/>
</dbReference>